<sequence>MTAAPQPELAGLSCYTGSLAGYLDGEPVDAAELLANSIRLAVRIDLPEGALAFSHHRFPLNRLPNGDQLHYAAEADPQRALAAITAELSRHGRVIVVVDNAELPWSPSYGVGPSAPHWLLLSTREEDKWHVVDPFSGLLPAGEQHPFTGWLSTESLLAALAPRDWAPEQLRRNELAFGLPVPVAGSGLTWLGRVQATRQAEDPLPGNWLTGCDQVLPFLIGHLERRLAESGPLLDDLWAAAQHHVFRHRWLGERAGVLGDLAGAARHESAAQAWASLPKALRFAVESASRGRPRATLVRTTLNHLLALETPPAPAYHAVSHHTPISTRDPEGPAMPTRTLYDWFLNSATQHPDNTAIEVSTQSLTYAELRAAVERLSGAMVEVLGRTPTRVGLLTSRSLAGYVGYLAAQRLGAACVPLNSAAPAVRNLTITTEAELDLTLVDDTSGDGLAEYRRDCGIALLDLTGDRVRELTSPSREYKETEVVPRGAEDVAYIIFTSGTTGKPKGVPTTQSNVDAFLAEVIERYTLLPTSRVSQTFEMSFDGSIVEIFGTWGSGGALCVAQHGDVFTPVKFVKAKQLTHWMSVPSLISFATRLRALAPGSMPTLTGSMFGGEALTMEQAEAWSAAAPSTRILNCYGPTETTVTVTGYEVPLDGSQQETSNRTIPIGDVYPRMESVLLDANLRPVDDGELCVRGPQRFPGYLDPAENAGRFVSFDGVQGELFTGGAPLTEKHWYRTGDRVRREHGTLVHLGRIDEQVKVRGNRVELGEIESVLRRHPAIAEVVVLTIRGADGEIDLYAVYTGGKVSDAEFAGLVEGLPTYMHPRGYHHREEIPLTTVGKVDRKLLTDQFVAVAR</sequence>
<evidence type="ECO:0000259" key="1">
    <source>
        <dbReference type="Pfam" id="PF00501"/>
    </source>
</evidence>
<evidence type="ECO:0000313" key="2">
    <source>
        <dbReference type="EMBL" id="MBA8922864.1"/>
    </source>
</evidence>
<dbReference type="EMBL" id="JACJID010000001">
    <property type="protein sequence ID" value="MBA8922864.1"/>
    <property type="molecule type" value="Genomic_DNA"/>
</dbReference>
<dbReference type="InterPro" id="IPR000873">
    <property type="entry name" value="AMP-dep_synth/lig_dom"/>
</dbReference>
<evidence type="ECO:0000313" key="3">
    <source>
        <dbReference type="Proteomes" id="UP000517916"/>
    </source>
</evidence>
<dbReference type="Proteomes" id="UP000517916">
    <property type="component" value="Unassembled WGS sequence"/>
</dbReference>
<dbReference type="PANTHER" id="PTHR45527">
    <property type="entry name" value="NONRIBOSOMAL PEPTIDE SYNTHETASE"/>
    <property type="match status" value="1"/>
</dbReference>
<dbReference type="Gene3D" id="3.40.50.12780">
    <property type="entry name" value="N-terminal domain of ligase-like"/>
    <property type="match status" value="1"/>
</dbReference>
<dbReference type="RefSeq" id="WP_318295780.1">
    <property type="nucleotide sequence ID" value="NZ_BAAABQ010000010.1"/>
</dbReference>
<comment type="caution">
    <text evidence="2">The sequence shown here is derived from an EMBL/GenBank/DDBJ whole genome shotgun (WGS) entry which is preliminary data.</text>
</comment>
<organism evidence="2 3">
    <name type="scientific">Kutzneria viridogrisea</name>
    <dbReference type="NCBI Taxonomy" id="47990"/>
    <lineage>
        <taxon>Bacteria</taxon>
        <taxon>Bacillati</taxon>
        <taxon>Actinomycetota</taxon>
        <taxon>Actinomycetes</taxon>
        <taxon>Pseudonocardiales</taxon>
        <taxon>Pseudonocardiaceae</taxon>
        <taxon>Kutzneria</taxon>
    </lineage>
</organism>
<feature type="domain" description="AMP-dependent synthetase/ligase" evidence="1">
    <location>
        <begin position="346"/>
        <end position="702"/>
    </location>
</feature>
<proteinExistence type="predicted"/>
<gene>
    <name evidence="2" type="ORF">BC739_000061</name>
</gene>
<dbReference type="Pfam" id="PF00501">
    <property type="entry name" value="AMP-binding"/>
    <property type="match status" value="1"/>
</dbReference>
<dbReference type="PROSITE" id="PS00455">
    <property type="entry name" value="AMP_BINDING"/>
    <property type="match status" value="1"/>
</dbReference>
<protein>
    <submittedName>
        <fullName evidence="2">Amino acid adenylation domain-containing protein</fullName>
    </submittedName>
</protein>
<dbReference type="PANTHER" id="PTHR45527:SF1">
    <property type="entry name" value="FATTY ACID SYNTHASE"/>
    <property type="match status" value="1"/>
</dbReference>
<dbReference type="InterPro" id="IPR020845">
    <property type="entry name" value="AMP-binding_CS"/>
</dbReference>
<keyword evidence="3" id="KW-1185">Reference proteome</keyword>
<dbReference type="InterPro" id="IPR042099">
    <property type="entry name" value="ANL_N_sf"/>
</dbReference>
<accession>A0ABR6B7M6</accession>
<name>A0ABR6B7M6_9PSEU</name>
<dbReference type="Gene3D" id="3.30.300.30">
    <property type="match status" value="1"/>
</dbReference>
<dbReference type="SUPFAM" id="SSF56801">
    <property type="entry name" value="Acetyl-CoA synthetase-like"/>
    <property type="match status" value="1"/>
</dbReference>
<reference evidence="2 3" key="1">
    <citation type="submission" date="2020-08" db="EMBL/GenBank/DDBJ databases">
        <title>Genomic Encyclopedia of Archaeal and Bacterial Type Strains, Phase II (KMG-II): from individual species to whole genera.</title>
        <authorList>
            <person name="Goeker M."/>
        </authorList>
    </citation>
    <scope>NUCLEOTIDE SEQUENCE [LARGE SCALE GENOMIC DNA]</scope>
    <source>
        <strain evidence="2 3">DSM 43850</strain>
    </source>
</reference>
<dbReference type="InterPro" id="IPR045851">
    <property type="entry name" value="AMP-bd_C_sf"/>
</dbReference>